<dbReference type="Pfam" id="PF09916">
    <property type="entry name" value="DUF2145"/>
    <property type="match status" value="1"/>
</dbReference>
<feature type="signal peptide" evidence="1">
    <location>
        <begin position="1"/>
        <end position="23"/>
    </location>
</feature>
<dbReference type="RefSeq" id="WP_054256642.1">
    <property type="nucleotide sequence ID" value="NZ_CYIG01000022.1"/>
</dbReference>
<keyword evidence="3" id="KW-1185">Reference proteome</keyword>
<accession>A0A1I7JJG9</accession>
<evidence type="ECO:0000313" key="3">
    <source>
        <dbReference type="Proteomes" id="UP000183656"/>
    </source>
</evidence>
<evidence type="ECO:0000256" key="1">
    <source>
        <dbReference type="SAM" id="SignalP"/>
    </source>
</evidence>
<protein>
    <recommendedName>
        <fullName evidence="4">DUF2145 domain-containing protein</fullName>
    </recommendedName>
</protein>
<dbReference type="AlphaFoldDB" id="A0A1I7JJG9"/>
<keyword evidence="1" id="KW-0732">Signal</keyword>
<evidence type="ECO:0008006" key="4">
    <source>
        <dbReference type="Google" id="ProtNLM"/>
    </source>
</evidence>
<evidence type="ECO:0000313" key="2">
    <source>
        <dbReference type="EMBL" id="SFU85241.1"/>
    </source>
</evidence>
<dbReference type="OrthoDB" id="9000139at2"/>
<dbReference type="Proteomes" id="UP000183656">
    <property type="component" value="Unassembled WGS sequence"/>
</dbReference>
<proteinExistence type="predicted"/>
<gene>
    <name evidence="2" type="ORF">SAMN04489707_102710</name>
</gene>
<name>A0A1I7JJG9_9BURK</name>
<dbReference type="EMBL" id="FPBX01000027">
    <property type="protein sequence ID" value="SFU85241.1"/>
    <property type="molecule type" value="Genomic_DNA"/>
</dbReference>
<dbReference type="STRING" id="343013.SAMN04489707_102710"/>
<organism evidence="2 3">
    <name type="scientific">Paenacidovorax caeni</name>
    <dbReference type="NCBI Taxonomy" id="343013"/>
    <lineage>
        <taxon>Bacteria</taxon>
        <taxon>Pseudomonadati</taxon>
        <taxon>Pseudomonadota</taxon>
        <taxon>Betaproteobacteria</taxon>
        <taxon>Burkholderiales</taxon>
        <taxon>Comamonadaceae</taxon>
        <taxon>Paenacidovorax</taxon>
    </lineage>
</organism>
<feature type="chain" id="PRO_5010378345" description="DUF2145 domain-containing protein" evidence="1">
    <location>
        <begin position="24"/>
        <end position="262"/>
    </location>
</feature>
<dbReference type="InterPro" id="IPR014547">
    <property type="entry name" value="UCP028477"/>
</dbReference>
<reference evidence="2 3" key="1">
    <citation type="submission" date="2016-10" db="EMBL/GenBank/DDBJ databases">
        <authorList>
            <person name="de Groot N.N."/>
        </authorList>
    </citation>
    <scope>NUCLEOTIDE SEQUENCE [LARGE SCALE GENOMIC DNA]</scope>
    <source>
        <strain evidence="2 3">R-24608</strain>
    </source>
</reference>
<sequence length="262" mass="28847">MRPVVVVSAALALWAALGLPAHAGRSCAPHRPTVQGIERGMQLAQQTAQALDASGARVVLLGRAGQDLTKYGLRYSHLGWAYKSEAGPWRVVHKLNECGTAVAAVYRQGLGEFFLDDLWRYEAVWAVPTPEVQARLLPVLQANAQATQLHVRPYSMVSYAWGEKYQQSNQWALETLAAAMEPVSVRQRAQAQAWLRFKGYEPSVLKIGPLTRLGGRVTAANVAFDDHPPEKRFSDRIETVTVDSALVWLERAQLAGAPQVTR</sequence>